<feature type="transmembrane region" description="Helical" evidence="3">
    <location>
        <begin position="92"/>
        <end position="114"/>
    </location>
</feature>
<name>A0A1H1EUK5_9BACI</name>
<dbReference type="RefSeq" id="WP_092493804.1">
    <property type="nucleotide sequence ID" value="NZ_FNKD01000003.1"/>
</dbReference>
<evidence type="ECO:0000256" key="2">
    <source>
        <dbReference type="ARBA" id="ARBA00007362"/>
    </source>
</evidence>
<feature type="transmembrane region" description="Helical" evidence="3">
    <location>
        <begin position="121"/>
        <end position="141"/>
    </location>
</feature>
<comment type="subcellular location">
    <subcellularLocation>
        <location evidence="1">Endomembrane system</location>
        <topology evidence="1">Multi-pass membrane protein</topology>
    </subcellularLocation>
</comment>
<feature type="transmembrane region" description="Helical" evidence="3">
    <location>
        <begin position="244"/>
        <end position="261"/>
    </location>
</feature>
<dbReference type="InterPro" id="IPR037185">
    <property type="entry name" value="EmrE-like"/>
</dbReference>
<dbReference type="Pfam" id="PF00892">
    <property type="entry name" value="EamA"/>
    <property type="match status" value="2"/>
</dbReference>
<dbReference type="AlphaFoldDB" id="A0A1H1EUK5"/>
<dbReference type="GO" id="GO:0016020">
    <property type="term" value="C:membrane"/>
    <property type="evidence" value="ECO:0007669"/>
    <property type="project" value="InterPro"/>
</dbReference>
<dbReference type="Gene3D" id="1.10.3730.20">
    <property type="match status" value="1"/>
</dbReference>
<proteinExistence type="inferred from homology"/>
<evidence type="ECO:0000256" key="1">
    <source>
        <dbReference type="ARBA" id="ARBA00004127"/>
    </source>
</evidence>
<comment type="similarity">
    <text evidence="2">Belongs to the EamA transporter family.</text>
</comment>
<protein>
    <submittedName>
        <fullName evidence="5">EamA-like transporter family protein</fullName>
    </submittedName>
</protein>
<dbReference type="PANTHER" id="PTHR22911:SF79">
    <property type="entry name" value="MOBA-LIKE NTP TRANSFERASE DOMAIN-CONTAINING PROTEIN"/>
    <property type="match status" value="1"/>
</dbReference>
<keyword evidence="3" id="KW-0812">Transmembrane</keyword>
<evidence type="ECO:0000313" key="6">
    <source>
        <dbReference type="Proteomes" id="UP000199444"/>
    </source>
</evidence>
<feature type="transmembrane region" description="Helical" evidence="3">
    <location>
        <begin position="147"/>
        <end position="170"/>
    </location>
</feature>
<keyword evidence="3" id="KW-1133">Transmembrane helix</keyword>
<evidence type="ECO:0000313" key="5">
    <source>
        <dbReference type="EMBL" id="SDQ92224.1"/>
    </source>
</evidence>
<accession>A0A1H1EUK5</accession>
<organism evidence="5 6">
    <name type="scientific">Virgibacillus salinus</name>
    <dbReference type="NCBI Taxonomy" id="553311"/>
    <lineage>
        <taxon>Bacteria</taxon>
        <taxon>Bacillati</taxon>
        <taxon>Bacillota</taxon>
        <taxon>Bacilli</taxon>
        <taxon>Bacillales</taxon>
        <taxon>Bacillaceae</taxon>
        <taxon>Virgibacillus</taxon>
    </lineage>
</organism>
<gene>
    <name evidence="5" type="ORF">SAMN05216231_3051</name>
</gene>
<keyword evidence="3" id="KW-0472">Membrane</keyword>
<evidence type="ECO:0000259" key="4">
    <source>
        <dbReference type="Pfam" id="PF00892"/>
    </source>
</evidence>
<evidence type="ECO:0000256" key="3">
    <source>
        <dbReference type="SAM" id="Phobius"/>
    </source>
</evidence>
<feature type="domain" description="EamA" evidence="4">
    <location>
        <begin position="151"/>
        <end position="284"/>
    </location>
</feature>
<feature type="transmembrane region" description="Helical" evidence="3">
    <location>
        <begin position="267"/>
        <end position="285"/>
    </location>
</feature>
<feature type="domain" description="EamA" evidence="4">
    <location>
        <begin position="5"/>
        <end position="138"/>
    </location>
</feature>
<feature type="transmembrane region" description="Helical" evidence="3">
    <location>
        <begin position="212"/>
        <end position="232"/>
    </location>
</feature>
<dbReference type="SUPFAM" id="SSF103481">
    <property type="entry name" value="Multidrug resistance efflux transporter EmrE"/>
    <property type="match status" value="2"/>
</dbReference>
<dbReference type="PANTHER" id="PTHR22911">
    <property type="entry name" value="ACYL-MALONYL CONDENSING ENZYME-RELATED"/>
    <property type="match status" value="1"/>
</dbReference>
<feature type="transmembrane region" description="Helical" evidence="3">
    <location>
        <begin position="66"/>
        <end position="86"/>
    </location>
</feature>
<dbReference type="EMBL" id="FNKD01000003">
    <property type="protein sequence ID" value="SDQ92224.1"/>
    <property type="molecule type" value="Genomic_DNA"/>
</dbReference>
<reference evidence="5 6" key="1">
    <citation type="submission" date="2016-10" db="EMBL/GenBank/DDBJ databases">
        <authorList>
            <person name="de Groot N.N."/>
        </authorList>
    </citation>
    <scope>NUCLEOTIDE SEQUENCE [LARGE SCALE GENOMIC DNA]</scope>
    <source>
        <strain evidence="5 6">CGMCC 1.10449</strain>
    </source>
</reference>
<feature type="transmembrane region" description="Helical" evidence="3">
    <location>
        <begin position="182"/>
        <end position="200"/>
    </location>
</feature>
<keyword evidence="6" id="KW-1185">Reference proteome</keyword>
<dbReference type="Proteomes" id="UP000199444">
    <property type="component" value="Unassembled WGS sequence"/>
</dbReference>
<feature type="transmembrane region" description="Helical" evidence="3">
    <location>
        <begin position="36"/>
        <end position="54"/>
    </location>
</feature>
<sequence>MRYGGIGLVMLAAILWGITGGIAEILMNKGWNPTVISFYRGAIGLICIFSWFLFRAKQNWPSSSSVYVWSTLAGVGLAGNFTFYFLSIEASSIAIAATLMYTAPVFVLLISFLLRLERSTWLKWGCIVVILLGTFLLTGAYKSGSSSVNLLGAATGLGSGFSYALFIFSFKNASNFGKPQSILTIAFFAFSLILLLFIDHHEALSVITSGDVGWFLLLGLVGAGVSFVLYIVGIKWTTPSTASMIAMIEPVTASLFGVLVLKDSLTFVQLIGMLIILATITILSVRQSN</sequence>
<dbReference type="InterPro" id="IPR000620">
    <property type="entry name" value="EamA_dom"/>
</dbReference>